<gene>
    <name evidence="1" type="ORF">BV25DRAFT_363024</name>
</gene>
<reference evidence="1" key="1">
    <citation type="submission" date="2021-03" db="EMBL/GenBank/DDBJ databases">
        <authorList>
            <consortium name="DOE Joint Genome Institute"/>
            <person name="Ahrendt S."/>
            <person name="Looney B.P."/>
            <person name="Miyauchi S."/>
            <person name="Morin E."/>
            <person name="Drula E."/>
            <person name="Courty P.E."/>
            <person name="Chicoki N."/>
            <person name="Fauchery L."/>
            <person name="Kohler A."/>
            <person name="Kuo A."/>
            <person name="Labutti K."/>
            <person name="Pangilinan J."/>
            <person name="Lipzen A."/>
            <person name="Riley R."/>
            <person name="Andreopoulos W."/>
            <person name="He G."/>
            <person name="Johnson J."/>
            <person name="Barry K.W."/>
            <person name="Grigoriev I.V."/>
            <person name="Nagy L."/>
            <person name="Hibbett D."/>
            <person name="Henrissat B."/>
            <person name="Matheny P.B."/>
            <person name="Labbe J."/>
            <person name="Martin F."/>
        </authorList>
    </citation>
    <scope>NUCLEOTIDE SEQUENCE</scope>
    <source>
        <strain evidence="1">HHB10654</strain>
    </source>
</reference>
<evidence type="ECO:0000313" key="1">
    <source>
        <dbReference type="EMBL" id="KAI0063800.1"/>
    </source>
</evidence>
<name>A0ACB8T4W6_9AGAM</name>
<sequence length="156" mass="16428">MSVRSGRPRSMTPTSPSGVHGLITGCRKGSSSNPIYPCGLHPPRSRTSPDVAFSPLPPASLTIDLAGLRRGLLFSYLESTTGCSDVSCNALRGARVRVIGSKLRPCRSSGHLSHGEGRGVLLPRTILQGTPCTPCARSLPDSPLRTRCLFSGPIPP</sequence>
<dbReference type="Proteomes" id="UP000814140">
    <property type="component" value="Unassembled WGS sequence"/>
</dbReference>
<dbReference type="EMBL" id="MU277201">
    <property type="protein sequence ID" value="KAI0063800.1"/>
    <property type="molecule type" value="Genomic_DNA"/>
</dbReference>
<protein>
    <submittedName>
        <fullName evidence="1">Uncharacterized protein</fullName>
    </submittedName>
</protein>
<accession>A0ACB8T4W6</accession>
<reference evidence="1" key="2">
    <citation type="journal article" date="2022" name="New Phytol.">
        <title>Evolutionary transition to the ectomycorrhizal habit in the genomes of a hyperdiverse lineage of mushroom-forming fungi.</title>
        <authorList>
            <person name="Looney B."/>
            <person name="Miyauchi S."/>
            <person name="Morin E."/>
            <person name="Drula E."/>
            <person name="Courty P.E."/>
            <person name="Kohler A."/>
            <person name="Kuo A."/>
            <person name="LaButti K."/>
            <person name="Pangilinan J."/>
            <person name="Lipzen A."/>
            <person name="Riley R."/>
            <person name="Andreopoulos W."/>
            <person name="He G."/>
            <person name="Johnson J."/>
            <person name="Nolan M."/>
            <person name="Tritt A."/>
            <person name="Barry K.W."/>
            <person name="Grigoriev I.V."/>
            <person name="Nagy L.G."/>
            <person name="Hibbett D."/>
            <person name="Henrissat B."/>
            <person name="Matheny P.B."/>
            <person name="Labbe J."/>
            <person name="Martin F.M."/>
        </authorList>
    </citation>
    <scope>NUCLEOTIDE SEQUENCE</scope>
    <source>
        <strain evidence="1">HHB10654</strain>
    </source>
</reference>
<keyword evidence="2" id="KW-1185">Reference proteome</keyword>
<evidence type="ECO:0000313" key="2">
    <source>
        <dbReference type="Proteomes" id="UP000814140"/>
    </source>
</evidence>
<comment type="caution">
    <text evidence="1">The sequence shown here is derived from an EMBL/GenBank/DDBJ whole genome shotgun (WGS) entry which is preliminary data.</text>
</comment>
<proteinExistence type="predicted"/>
<organism evidence="1 2">
    <name type="scientific">Artomyces pyxidatus</name>
    <dbReference type="NCBI Taxonomy" id="48021"/>
    <lineage>
        <taxon>Eukaryota</taxon>
        <taxon>Fungi</taxon>
        <taxon>Dikarya</taxon>
        <taxon>Basidiomycota</taxon>
        <taxon>Agaricomycotina</taxon>
        <taxon>Agaricomycetes</taxon>
        <taxon>Russulales</taxon>
        <taxon>Auriscalpiaceae</taxon>
        <taxon>Artomyces</taxon>
    </lineage>
</organism>